<reference evidence="13 14" key="1">
    <citation type="submission" date="2016-04" db="EMBL/GenBank/DDBJ databases">
        <title>A degradative enzymes factory behind the ericoid mycorrhizal symbiosis.</title>
        <authorList>
            <consortium name="DOE Joint Genome Institute"/>
            <person name="Martino E."/>
            <person name="Morin E."/>
            <person name="Grelet G."/>
            <person name="Kuo A."/>
            <person name="Kohler A."/>
            <person name="Daghino S."/>
            <person name="Barry K."/>
            <person name="Choi C."/>
            <person name="Cichocki N."/>
            <person name="Clum A."/>
            <person name="Copeland A."/>
            <person name="Hainaut M."/>
            <person name="Haridas S."/>
            <person name="Labutti K."/>
            <person name="Lindquist E."/>
            <person name="Lipzen A."/>
            <person name="Khouja H.-R."/>
            <person name="Murat C."/>
            <person name="Ohm R."/>
            <person name="Olson A."/>
            <person name="Spatafora J."/>
            <person name="Veneault-Fourrey C."/>
            <person name="Henrissat B."/>
            <person name="Grigoriev I."/>
            <person name="Martin F."/>
            <person name="Perotto S."/>
        </authorList>
    </citation>
    <scope>NUCLEOTIDE SEQUENCE [LARGE SCALE GENOMIC DNA]</scope>
    <source>
        <strain evidence="13 14">E</strain>
    </source>
</reference>
<gene>
    <name evidence="13" type="ORF">K444DRAFT_623378</name>
</gene>
<dbReference type="InterPro" id="IPR016197">
    <property type="entry name" value="Chromo-like_dom_sf"/>
</dbReference>
<dbReference type="PROSITE" id="PS51061">
    <property type="entry name" value="R3H"/>
    <property type="match status" value="1"/>
</dbReference>
<evidence type="ECO:0000256" key="10">
    <source>
        <dbReference type="SAM" id="MobiDB-lite"/>
    </source>
</evidence>
<dbReference type="CDD" id="cd02646">
    <property type="entry name" value="R3H_G-patch"/>
    <property type="match status" value="1"/>
</dbReference>
<feature type="domain" description="G-patch" evidence="11">
    <location>
        <begin position="725"/>
        <end position="768"/>
    </location>
</feature>
<dbReference type="RefSeq" id="XP_024744077.1">
    <property type="nucleotide sequence ID" value="XM_024882274.1"/>
</dbReference>
<dbReference type="GO" id="GO:0005634">
    <property type="term" value="C:nucleus"/>
    <property type="evidence" value="ECO:0007669"/>
    <property type="project" value="UniProtKB-SubCell"/>
</dbReference>
<dbReference type="CDD" id="cd00024">
    <property type="entry name" value="CD_CSD"/>
    <property type="match status" value="1"/>
</dbReference>
<keyword evidence="7" id="KW-0507">mRNA processing</keyword>
<evidence type="ECO:0000256" key="5">
    <source>
        <dbReference type="ARBA" id="ARBA00018964"/>
    </source>
</evidence>
<feature type="region of interest" description="Disordered" evidence="10">
    <location>
        <begin position="467"/>
        <end position="509"/>
    </location>
</feature>
<sequence length="768" mass="85117">MPRTKKAAQRGNHHGRSRGGQFNGTESPRRGHGGFTLQEEARNTERHQSFWDTDRRLRDTRVNFVSAGTLESTKPKDTETALAEMTLDSDTTPDNTDEAQTDVHFSASSADAQKASDSRIDQADIQCSTENRTFSDFVVDTEGGEPIHTDIPPPRLRSVSPTPSNSSEEVILFRGRDQHGRGLSKAPQATRSTSTIDAKIRIVEDRIHEREELLQEVLRHKESSIPPEVLAEASSAEMDGQRYKQRGHPNRQNRGASKKQTDEDAILADYIANMDNQDDGILGSFNQHELGGSADDTWRETGDSSGDALATTKQPQQAGWERSDICDFDDLSTSDGVMGDVLAILSKRDRQTGVQYLVVWEDQTVDDARWIPVNTLTSLSALSHIEKFEAEEKLVAEFEDNGDDDTSDSDDEGVDGVADEDEDEDEEADLVKKKIELMSDERIARLLAKQEELGMGSVELMLFDEEADGEEGDDSEFPRTSFTPIMLPSKRRQPRGVGSQRARGDFPPASLLADAYDGFDVMDFDRPSLKKKPKGRRGKLEFDLSDSELEASMQMAWDNDRIKKKERKQEREELRAQGLLGSKNGKPDLKQKYKEGMGIHVVKEEIKKFLMGNDTTLSLPPMDKADRKVVHELANAFHMKSKSAGTGNNRFPILIRTTRTSVYVERNFNAVEERLSRRFLPRMDVGGRRSGAGAKRVKGSGGFNNASVSYRDGDIVGASAPELGAENRGRAMLEKMGWSSGTALGALNNKGILQPVSHVVKTTKAGLG</sequence>
<accession>A0A2J6TVX2</accession>
<keyword evidence="14" id="KW-1185">Reference proteome</keyword>
<evidence type="ECO:0000256" key="8">
    <source>
        <dbReference type="ARBA" id="ARBA00023187"/>
    </source>
</evidence>
<evidence type="ECO:0000313" key="13">
    <source>
        <dbReference type="EMBL" id="PMD67173.1"/>
    </source>
</evidence>
<proteinExistence type="inferred from homology"/>
<dbReference type="InterPro" id="IPR001374">
    <property type="entry name" value="R3H_dom"/>
</dbReference>
<dbReference type="InterPro" id="IPR036867">
    <property type="entry name" value="R3H_dom_sf"/>
</dbReference>
<feature type="region of interest" description="Disordered" evidence="10">
    <location>
        <begin position="232"/>
        <end position="262"/>
    </location>
</feature>
<dbReference type="GO" id="GO:0008380">
    <property type="term" value="P:RNA splicing"/>
    <property type="evidence" value="ECO:0007669"/>
    <property type="project" value="UniProtKB-KW"/>
</dbReference>
<name>A0A2J6TVX2_9HELO</name>
<evidence type="ECO:0000256" key="1">
    <source>
        <dbReference type="ARBA" id="ARBA00004123"/>
    </source>
</evidence>
<comment type="similarity">
    <text evidence="3">Belongs to the SQS1 family.</text>
</comment>
<feature type="compositionally biased region" description="Basic residues" evidence="10">
    <location>
        <begin position="1"/>
        <end position="17"/>
    </location>
</feature>
<dbReference type="InterPro" id="IPR000467">
    <property type="entry name" value="G_patch_dom"/>
</dbReference>
<organism evidence="13 14">
    <name type="scientific">Hyaloscypha bicolor E</name>
    <dbReference type="NCBI Taxonomy" id="1095630"/>
    <lineage>
        <taxon>Eukaryota</taxon>
        <taxon>Fungi</taxon>
        <taxon>Dikarya</taxon>
        <taxon>Ascomycota</taxon>
        <taxon>Pezizomycotina</taxon>
        <taxon>Leotiomycetes</taxon>
        <taxon>Helotiales</taxon>
        <taxon>Hyaloscyphaceae</taxon>
        <taxon>Hyaloscypha</taxon>
        <taxon>Hyaloscypha bicolor</taxon>
    </lineage>
</organism>
<dbReference type="GeneID" id="36590351"/>
<evidence type="ECO:0000256" key="2">
    <source>
        <dbReference type="ARBA" id="ARBA00004496"/>
    </source>
</evidence>
<evidence type="ECO:0000259" key="11">
    <source>
        <dbReference type="PROSITE" id="PS50174"/>
    </source>
</evidence>
<evidence type="ECO:0000256" key="3">
    <source>
        <dbReference type="ARBA" id="ARBA00010306"/>
    </source>
</evidence>
<protein>
    <recommendedName>
        <fullName evidence="5">Protein SQS1</fullName>
    </recommendedName>
</protein>
<dbReference type="Pfam" id="PF01585">
    <property type="entry name" value="G-patch"/>
    <property type="match status" value="1"/>
</dbReference>
<dbReference type="OrthoDB" id="21470at2759"/>
<dbReference type="Gene3D" id="3.30.1370.50">
    <property type="entry name" value="R3H-like domain"/>
    <property type="match status" value="1"/>
</dbReference>
<keyword evidence="9" id="KW-0539">Nucleus</keyword>
<evidence type="ECO:0000256" key="4">
    <source>
        <dbReference type="ARBA" id="ARBA00011353"/>
    </source>
</evidence>
<feature type="region of interest" description="Disordered" evidence="10">
    <location>
        <begin position="292"/>
        <end position="321"/>
    </location>
</feature>
<evidence type="ECO:0000256" key="7">
    <source>
        <dbReference type="ARBA" id="ARBA00022664"/>
    </source>
</evidence>
<dbReference type="SUPFAM" id="SSF54160">
    <property type="entry name" value="Chromo domain-like"/>
    <property type="match status" value="1"/>
</dbReference>
<dbReference type="AlphaFoldDB" id="A0A2J6TVX2"/>
<keyword evidence="8" id="KW-0508">mRNA splicing</keyword>
<dbReference type="Gene3D" id="2.40.50.40">
    <property type="match status" value="1"/>
</dbReference>
<comment type="subcellular location">
    <subcellularLocation>
        <location evidence="2">Cytoplasm</location>
    </subcellularLocation>
    <subcellularLocation>
        <location evidence="1">Nucleus</location>
    </subcellularLocation>
</comment>
<dbReference type="SMART" id="SM00393">
    <property type="entry name" value="R3H"/>
    <property type="match status" value="1"/>
</dbReference>
<comment type="subunit">
    <text evidence="4">Component of the NuA4 histone acetyltransferase complex.</text>
</comment>
<dbReference type="PANTHER" id="PTHR14195">
    <property type="entry name" value="G PATCH DOMAIN CONTAINING PROTEIN 2"/>
    <property type="match status" value="1"/>
</dbReference>
<dbReference type="Proteomes" id="UP000235371">
    <property type="component" value="Unassembled WGS sequence"/>
</dbReference>
<feature type="region of interest" description="Disordered" evidence="10">
    <location>
        <begin position="174"/>
        <end position="193"/>
    </location>
</feature>
<dbReference type="SMART" id="SM00443">
    <property type="entry name" value="G_patch"/>
    <property type="match status" value="1"/>
</dbReference>
<dbReference type="Pfam" id="PF01424">
    <property type="entry name" value="R3H"/>
    <property type="match status" value="1"/>
</dbReference>
<feature type="domain" description="R3H" evidence="12">
    <location>
        <begin position="596"/>
        <end position="658"/>
    </location>
</feature>
<evidence type="ECO:0000313" key="14">
    <source>
        <dbReference type="Proteomes" id="UP000235371"/>
    </source>
</evidence>
<feature type="region of interest" description="Disordered" evidence="10">
    <location>
        <begin position="143"/>
        <end position="168"/>
    </location>
</feature>
<dbReference type="InterPro" id="IPR034082">
    <property type="entry name" value="R3H_G-patch"/>
</dbReference>
<dbReference type="InterPro" id="IPR051189">
    <property type="entry name" value="Splicing_assoc_domain"/>
</dbReference>
<dbReference type="SUPFAM" id="SSF82708">
    <property type="entry name" value="R3H domain"/>
    <property type="match status" value="1"/>
</dbReference>
<feature type="region of interest" description="Disordered" evidence="10">
    <location>
        <begin position="1"/>
        <end position="49"/>
    </location>
</feature>
<feature type="compositionally biased region" description="Basic and acidic residues" evidence="10">
    <location>
        <begin position="39"/>
        <end position="49"/>
    </location>
</feature>
<dbReference type="EMBL" id="KZ613740">
    <property type="protein sequence ID" value="PMD67173.1"/>
    <property type="molecule type" value="Genomic_DNA"/>
</dbReference>
<feature type="region of interest" description="Disordered" evidence="10">
    <location>
        <begin position="399"/>
        <end position="428"/>
    </location>
</feature>
<feature type="compositionally biased region" description="Polar residues" evidence="10">
    <location>
        <begin position="159"/>
        <end position="168"/>
    </location>
</feature>
<keyword evidence="6" id="KW-0963">Cytoplasm</keyword>
<dbReference type="PROSITE" id="PS50174">
    <property type="entry name" value="G_PATCH"/>
    <property type="match status" value="1"/>
</dbReference>
<dbReference type="InParanoid" id="A0A2J6TVX2"/>
<evidence type="ECO:0000256" key="6">
    <source>
        <dbReference type="ARBA" id="ARBA00022490"/>
    </source>
</evidence>
<dbReference type="GO" id="GO:0006397">
    <property type="term" value="P:mRNA processing"/>
    <property type="evidence" value="ECO:0007669"/>
    <property type="project" value="UniProtKB-KW"/>
</dbReference>
<dbReference type="GO" id="GO:0003676">
    <property type="term" value="F:nucleic acid binding"/>
    <property type="evidence" value="ECO:0007669"/>
    <property type="project" value="UniProtKB-UniRule"/>
</dbReference>
<dbReference type="GO" id="GO:0005737">
    <property type="term" value="C:cytoplasm"/>
    <property type="evidence" value="ECO:0007669"/>
    <property type="project" value="UniProtKB-SubCell"/>
</dbReference>
<dbReference type="STRING" id="1095630.A0A2J6TVX2"/>
<evidence type="ECO:0000259" key="12">
    <source>
        <dbReference type="PROSITE" id="PS51061"/>
    </source>
</evidence>
<evidence type="ECO:0000256" key="9">
    <source>
        <dbReference type="ARBA" id="ARBA00023242"/>
    </source>
</evidence>